<gene>
    <name evidence="2" type="ORF">Aurca01_00006</name>
</gene>
<dbReference type="Pfam" id="PF12949">
    <property type="entry name" value="HeH"/>
    <property type="match status" value="1"/>
</dbReference>
<feature type="domain" description="HeH/LEM" evidence="1">
    <location>
        <begin position="110"/>
        <end position="144"/>
    </location>
</feature>
<evidence type="ECO:0000259" key="1">
    <source>
        <dbReference type="Pfam" id="PF12949"/>
    </source>
</evidence>
<organism evidence="2">
    <name type="scientific">Pseudomonas phage Aurca01</name>
    <dbReference type="NCBI Taxonomy" id="3138527"/>
    <lineage>
        <taxon>Viruses</taxon>
    </lineage>
</organism>
<protein>
    <recommendedName>
        <fullName evidence="1">HeH/LEM domain-containing protein</fullName>
    </recommendedName>
</protein>
<dbReference type="CDD" id="cd12935">
    <property type="entry name" value="LEM_like"/>
    <property type="match status" value="1"/>
</dbReference>
<evidence type="ECO:0000313" key="2">
    <source>
        <dbReference type="EMBL" id="XAI71394.1"/>
    </source>
</evidence>
<dbReference type="EMBL" id="PP179334">
    <property type="protein sequence ID" value="XAI71394.1"/>
    <property type="molecule type" value="Genomic_DNA"/>
</dbReference>
<dbReference type="InterPro" id="IPR025856">
    <property type="entry name" value="HeH/LEM_domain"/>
</dbReference>
<accession>A0AAU6W457</accession>
<name>A0AAU6W457_9VIRU</name>
<proteinExistence type="predicted"/>
<dbReference type="Gene3D" id="1.10.720.30">
    <property type="entry name" value="SAP domain"/>
    <property type="match status" value="1"/>
</dbReference>
<sequence>MKVIYTDKPGSESGVCYRLLSEFFGVISSATDVVVQGDNPSIIEAYKRAGIKVSSAGDDGLRLDGPTVSEYIAAGYKASNYPPQGYASRSTAEEIAEALKIEQEAPETDPLKMKVPELKEWLAGKGIEFDATAKKEDLQALVPKE</sequence>
<reference evidence="2" key="1">
    <citation type="journal article" date="2024" name="J. Gen. Virol.">
        <title>Novel phages of Pseudomonas syringae unveil numerous potential auxiliary metabolic genes.</title>
        <authorList>
            <person name="Feltin C."/>
            <person name="Garneau J.R."/>
            <person name="Morris C.E."/>
            <person name="Berard A."/>
            <person name="Torres-Barcelo C."/>
        </authorList>
    </citation>
    <scope>NUCLEOTIDE SEQUENCE</scope>
</reference>
<dbReference type="InterPro" id="IPR036361">
    <property type="entry name" value="SAP_dom_sf"/>
</dbReference>